<reference evidence="4" key="1">
    <citation type="journal article" date="2019" name="Mar. Drugs">
        <title>In Silico Analysis of Relationship between Proteins from Plastid Genome of Red Alga Palmaria sp. (Japan) and Angiotensin I Converting Enzyme Inhibitory Peptides.</title>
        <authorList>
            <person name="Kumagai Y."/>
            <person name="Miyabe Y."/>
            <person name="Takeda T."/>
            <person name="Adachi K."/>
            <person name="Yasui H."/>
            <person name="Kishimura H."/>
        </authorList>
    </citation>
    <scope>NUCLEOTIDE SEQUENCE</scope>
</reference>
<evidence type="ECO:0000256" key="2">
    <source>
        <dbReference type="ARBA" id="ARBA00022640"/>
    </source>
</evidence>
<feature type="transmembrane region" description="Helical" evidence="3">
    <location>
        <begin position="147"/>
        <end position="165"/>
    </location>
</feature>
<sequence>MSPKPDFCPVPFDQQPINEYEALKKSPLFDWSTKKNNQFFGQLLLLFTLFYCIGIAINWSILVTHKLSALLLINSLIFSVLIIEIIMVRLYLGWSYVFKRLASATIFYEESGWYDGQLWIKSATLLTQDRLIGIYQVQPVLLRVKNIFFITSVILLSTFIISSQVL</sequence>
<gene>
    <name evidence="4" type="primary">ycf36</name>
</gene>
<accession>A0A455TQ91</accession>
<dbReference type="GO" id="GO:0009536">
    <property type="term" value="C:plastid"/>
    <property type="evidence" value="ECO:0007669"/>
    <property type="project" value="UniProtKB-SubCell"/>
</dbReference>
<keyword evidence="4" id="KW-0150">Chloroplast</keyword>
<organism evidence="4">
    <name type="scientific">Palmaria palmata</name>
    <name type="common">Dulse</name>
    <name type="synonym">Rhodymenia palmata</name>
    <dbReference type="NCBI Taxonomy" id="2822"/>
    <lineage>
        <taxon>Eukaryota</taxon>
        <taxon>Rhodophyta</taxon>
        <taxon>Florideophyceae</taxon>
        <taxon>Nemaliophycidae</taxon>
        <taxon>Palmariales</taxon>
        <taxon>Palmariaceae</taxon>
        <taxon>Palmaria</taxon>
    </lineage>
</organism>
<dbReference type="Pfam" id="PF06799">
    <property type="entry name" value="CGLD27-like"/>
    <property type="match status" value="1"/>
</dbReference>
<keyword evidence="2 4" id="KW-0934">Plastid</keyword>
<dbReference type="PANTHER" id="PTHR34214:SF3">
    <property type="entry name" value="PROTEIN CONSERVED IN THE GREEN LINEAGE AND DIATOMS 27, CHLOROPLASTIC"/>
    <property type="match status" value="1"/>
</dbReference>
<dbReference type="AlphaFoldDB" id="A0A455TQ91"/>
<keyword evidence="3" id="KW-0812">Transmembrane</keyword>
<name>A0A455TQ91_PALPL</name>
<proteinExistence type="predicted"/>
<keyword evidence="3" id="KW-1133">Transmembrane helix</keyword>
<evidence type="ECO:0000313" key="4">
    <source>
        <dbReference type="EMBL" id="BBI37257.1"/>
    </source>
</evidence>
<dbReference type="PANTHER" id="PTHR34214">
    <property type="match status" value="1"/>
</dbReference>
<protein>
    <submittedName>
        <fullName evidence="4">Conserved hypothetical plastid protein</fullName>
    </submittedName>
</protein>
<geneLocation type="chloroplast" evidence="4"/>
<dbReference type="EMBL" id="AB807662">
    <property type="protein sequence ID" value="BBI37257.1"/>
    <property type="molecule type" value="Genomic_DNA"/>
</dbReference>
<feature type="transmembrane region" description="Helical" evidence="3">
    <location>
        <begin position="69"/>
        <end position="92"/>
    </location>
</feature>
<dbReference type="InterPro" id="IPR009631">
    <property type="entry name" value="CGLD27-like"/>
</dbReference>
<keyword evidence="3" id="KW-0472">Membrane</keyword>
<evidence type="ECO:0000256" key="3">
    <source>
        <dbReference type="SAM" id="Phobius"/>
    </source>
</evidence>
<evidence type="ECO:0000256" key="1">
    <source>
        <dbReference type="ARBA" id="ARBA00004474"/>
    </source>
</evidence>
<feature type="transmembrane region" description="Helical" evidence="3">
    <location>
        <begin position="43"/>
        <end position="63"/>
    </location>
</feature>
<comment type="subcellular location">
    <subcellularLocation>
        <location evidence="1">Plastid</location>
    </subcellularLocation>
</comment>